<evidence type="ECO:0000313" key="4">
    <source>
        <dbReference type="EMBL" id="ACF06919.1"/>
    </source>
</evidence>
<dbReference type="Gene3D" id="3.40.50.2300">
    <property type="match status" value="2"/>
</dbReference>
<evidence type="ECO:0000259" key="3">
    <source>
        <dbReference type="Pfam" id="PF13458"/>
    </source>
</evidence>
<dbReference type="InterPro" id="IPR028081">
    <property type="entry name" value="Leu-bd"/>
</dbReference>
<protein>
    <submittedName>
        <fullName evidence="4">Branched chain amino acid ABC transporter periplasmic binding protein</fullName>
    </submittedName>
</protein>
<dbReference type="SUPFAM" id="SSF53822">
    <property type="entry name" value="Periplasmic binding protein-like I"/>
    <property type="match status" value="1"/>
</dbReference>
<dbReference type="AlphaFoldDB" id="B3VUI7"/>
<proteinExistence type="inferred from homology"/>
<sequence>MLNRMDWRSFGAWPRKNYDFGLSRIRDRFIIRPGHPAFRTNQGRNYPMKRLATATVAAVMAAAPVMADLVFPSLSYRTGAYAANGIPFADGYADYFTLLNERDGGIGGVMTRLLECETGYNTEKGVECYEATKGEGSLVYQPLSTGITYQLIPKATADGIPMHTMGYGRTSAANGKVFSNVFNYPANYWNGASLVVNHLLDINGGDIKGKTVALVYHNSAYGKEPIPTLEALAAKHGFNLSLLAVDHPGQEQKSQWLQIRRERPDYVVMWGWGVMNQVAIQEAANIRYPMENFIGVWWSGSENDVLPAGDAADGYKHITFHNVGDDYPIFEDVAKYVVDAGKAAGAGDQVGTVLYNRGFYAAMLAAEAVRKAQEIHGVGDITPAMMRDGMEALEITEARMAELGMPGFGPSFAVSCENHGGPGTGAVAQWDASAKKWSLISDFSSPDMSVIQPLIDADSAAFAAENNITEGCN</sequence>
<organism evidence="4">
    <name type="scientific">uncultured Roseobacter sp</name>
    <dbReference type="NCBI Taxonomy" id="114847"/>
    <lineage>
        <taxon>Bacteria</taxon>
        <taxon>Pseudomonadati</taxon>
        <taxon>Pseudomonadota</taxon>
        <taxon>Alphaproteobacteria</taxon>
        <taxon>Rhodobacterales</taxon>
        <taxon>Roseobacteraceae</taxon>
        <taxon>Roseobacter</taxon>
        <taxon>environmental samples</taxon>
    </lineage>
</organism>
<reference evidence="4" key="1">
    <citation type="submission" date="2008-06" db="EMBL/GenBank/DDBJ databases">
        <title>Investigation of the impact of ocean acidification on diversity of Alphaproteobacteria in a coastal mesocosm.</title>
        <authorList>
            <person name="Gilbert J.A."/>
            <person name="Craven S."/>
            <person name="Sotres-Fernandez A."/>
            <person name="Munn C."/>
            <person name="Joint I."/>
        </authorList>
    </citation>
    <scope>NUCLEOTIDE SEQUENCE</scope>
</reference>
<dbReference type="PANTHER" id="PTHR47235">
    <property type="entry name" value="BLR6548 PROTEIN"/>
    <property type="match status" value="1"/>
</dbReference>
<feature type="domain" description="Leucine-binding protein" evidence="3">
    <location>
        <begin position="74"/>
        <end position="432"/>
    </location>
</feature>
<dbReference type="EMBL" id="EU819141">
    <property type="protein sequence ID" value="ACF06919.1"/>
    <property type="molecule type" value="Genomic_DNA"/>
</dbReference>
<comment type="similarity">
    <text evidence="1">Belongs to the leucine-binding protein family.</text>
</comment>
<dbReference type="Pfam" id="PF13458">
    <property type="entry name" value="Peripla_BP_6"/>
    <property type="match status" value="1"/>
</dbReference>
<evidence type="ECO:0000256" key="1">
    <source>
        <dbReference type="ARBA" id="ARBA00010062"/>
    </source>
</evidence>
<accession>B3VUI7</accession>
<dbReference type="CDD" id="cd06334">
    <property type="entry name" value="PBP1_ABC_ligand_binding-like"/>
    <property type="match status" value="1"/>
</dbReference>
<dbReference type="InterPro" id="IPR028082">
    <property type="entry name" value="Peripla_BP_I"/>
</dbReference>
<dbReference type="PANTHER" id="PTHR47235:SF1">
    <property type="entry name" value="BLR6548 PROTEIN"/>
    <property type="match status" value="1"/>
</dbReference>
<evidence type="ECO:0000256" key="2">
    <source>
        <dbReference type="ARBA" id="ARBA00022729"/>
    </source>
</evidence>
<name>B3VUI7_9RHOB</name>
<keyword evidence="2" id="KW-0732">Signal</keyword>